<dbReference type="InterPro" id="IPR046373">
    <property type="entry name" value="Acyl-CoA_Oxase/DH_mid-dom_sf"/>
</dbReference>
<organism evidence="6 7">
    <name type="scientific">bacterium (Candidatus Blackallbacteria) CG17_big_fil_post_rev_8_21_14_2_50_48_46</name>
    <dbReference type="NCBI Taxonomy" id="2014261"/>
    <lineage>
        <taxon>Bacteria</taxon>
        <taxon>Candidatus Blackallbacteria</taxon>
    </lineage>
</organism>
<dbReference type="Pfam" id="PF00441">
    <property type="entry name" value="Acyl-CoA_dh_1"/>
    <property type="match status" value="1"/>
</dbReference>
<evidence type="ECO:0000256" key="2">
    <source>
        <dbReference type="ARBA" id="ARBA00009347"/>
    </source>
</evidence>
<evidence type="ECO:0000256" key="1">
    <source>
        <dbReference type="ARBA" id="ARBA00001974"/>
    </source>
</evidence>
<reference evidence="6 7" key="1">
    <citation type="submission" date="2017-09" db="EMBL/GenBank/DDBJ databases">
        <title>Depth-based differentiation of microbial function through sediment-hosted aquifers and enrichment of novel symbionts in the deep terrestrial subsurface.</title>
        <authorList>
            <person name="Probst A.J."/>
            <person name="Ladd B."/>
            <person name="Jarett J.K."/>
            <person name="Geller-Mcgrath D.E."/>
            <person name="Sieber C.M."/>
            <person name="Emerson J.B."/>
            <person name="Anantharaman K."/>
            <person name="Thomas B.C."/>
            <person name="Malmstrom R."/>
            <person name="Stieglmeier M."/>
            <person name="Klingl A."/>
            <person name="Woyke T."/>
            <person name="Ryan C.M."/>
            <person name="Banfield J.F."/>
        </authorList>
    </citation>
    <scope>NUCLEOTIDE SEQUENCE [LARGE SCALE GENOMIC DNA]</scope>
    <source>
        <strain evidence="6">CG17_big_fil_post_rev_8_21_14_2_50_48_46</strain>
    </source>
</reference>
<dbReference type="Proteomes" id="UP000231019">
    <property type="component" value="Unassembled WGS sequence"/>
</dbReference>
<name>A0A2M7G815_9BACT</name>
<dbReference type="GO" id="GO:0003995">
    <property type="term" value="F:acyl-CoA dehydrogenase activity"/>
    <property type="evidence" value="ECO:0007669"/>
    <property type="project" value="TreeGrafter"/>
</dbReference>
<evidence type="ECO:0000313" key="7">
    <source>
        <dbReference type="Proteomes" id="UP000231019"/>
    </source>
</evidence>
<comment type="caution">
    <text evidence="6">The sequence shown here is derived from an EMBL/GenBank/DDBJ whole genome shotgun (WGS) entry which is preliminary data.</text>
</comment>
<dbReference type="EMBL" id="PFFQ01000013">
    <property type="protein sequence ID" value="PIW18235.1"/>
    <property type="molecule type" value="Genomic_DNA"/>
</dbReference>
<evidence type="ECO:0000256" key="3">
    <source>
        <dbReference type="ARBA" id="ARBA00022630"/>
    </source>
</evidence>
<evidence type="ECO:0000256" key="4">
    <source>
        <dbReference type="ARBA" id="ARBA00022827"/>
    </source>
</evidence>
<dbReference type="InterPro" id="IPR037069">
    <property type="entry name" value="AcylCoA_DH/ox_N_sf"/>
</dbReference>
<dbReference type="Gene3D" id="1.10.540.10">
    <property type="entry name" value="Acyl-CoA dehydrogenase/oxidase, N-terminal domain"/>
    <property type="match status" value="1"/>
</dbReference>
<comment type="similarity">
    <text evidence="2">Belongs to the acyl-CoA dehydrogenase family.</text>
</comment>
<dbReference type="InterPro" id="IPR009075">
    <property type="entry name" value="AcylCo_DH/oxidase_C"/>
</dbReference>
<dbReference type="InterPro" id="IPR036250">
    <property type="entry name" value="AcylCo_DH-like_C"/>
</dbReference>
<dbReference type="Gene3D" id="2.40.110.10">
    <property type="entry name" value="Butyryl-CoA Dehydrogenase, subunit A, domain 2"/>
    <property type="match status" value="1"/>
</dbReference>
<dbReference type="GO" id="GO:0050660">
    <property type="term" value="F:flavin adenine dinucleotide binding"/>
    <property type="evidence" value="ECO:0007669"/>
    <property type="project" value="InterPro"/>
</dbReference>
<protein>
    <submittedName>
        <fullName evidence="6">Acyl-CoA dehydrogenase</fullName>
    </submittedName>
</protein>
<gene>
    <name evidence="6" type="ORF">COW36_05560</name>
</gene>
<evidence type="ECO:0000313" key="6">
    <source>
        <dbReference type="EMBL" id="PIW18235.1"/>
    </source>
</evidence>
<dbReference type="AlphaFoldDB" id="A0A2M7G815"/>
<dbReference type="InterPro" id="IPR009100">
    <property type="entry name" value="AcylCoA_DH/oxidase_NM_dom_sf"/>
</dbReference>
<dbReference type="PANTHER" id="PTHR43884">
    <property type="entry name" value="ACYL-COA DEHYDROGENASE"/>
    <property type="match status" value="1"/>
</dbReference>
<proteinExistence type="inferred from homology"/>
<dbReference type="PANTHER" id="PTHR43884:SF19">
    <property type="entry name" value="ACYL-COA DEHYDROGENASE FADE4-RELATED"/>
    <property type="match status" value="1"/>
</dbReference>
<dbReference type="GO" id="GO:0005886">
    <property type="term" value="C:plasma membrane"/>
    <property type="evidence" value="ECO:0007669"/>
    <property type="project" value="TreeGrafter"/>
</dbReference>
<dbReference type="Gene3D" id="1.20.140.10">
    <property type="entry name" value="Butyryl-CoA Dehydrogenase, subunit A, domain 3"/>
    <property type="match status" value="1"/>
</dbReference>
<sequence length="564" mass="65548">MHLFHPHLESFQTLDPQARELMRKSIAFFENKGLAKIKADDRERVWYADILEFFKQEQIFANLLTPEPYGEKGACWDTNRICAFNEILGFYSTSYWYTWQVSILGLGPIWMSSNEKVKRQTAKFLKAGGIFAFGVSEKEHGADLYASEMALSPDTQGHFLANGRKYYIGNGNQAAYVSTFGKRTDQNDYVFFVAETSRPEYLCHKNLINSQNFIAEFELKNYPVKAEEILSSGDEAWNTVLNSINIGKFNLGFAAIGMCTHAFYEAINHASHRRLFDHCVTDFVHIRQLMMDAYCRLVAMKAFSTRSIDYFRNASAEDRRYLLYNPMVKMKVTTQGEEVMNLLWDVIAAKGFEKETFFEMAVRDIRGLPKLEGTVHVNMALIIKFMKNYFFNPQAYPEIKPVTSPRNDDFLFQQGSTKGLSKIRFHDYRQTYARKDLANLRIFRKQINRFRQWLVLAPPTPEQIKDIDFLLIVGELFTLVVYGQLILENSLGLEDDLLDQIFDFMIRDFSKFALQLYSKTSSTKRQQWLSLRMIAKPTVNPERFEKIWKNQVFALKDSYTMQGA</sequence>
<evidence type="ECO:0000259" key="5">
    <source>
        <dbReference type="Pfam" id="PF00441"/>
    </source>
</evidence>
<dbReference type="SUPFAM" id="SSF56645">
    <property type="entry name" value="Acyl-CoA dehydrogenase NM domain-like"/>
    <property type="match status" value="1"/>
</dbReference>
<keyword evidence="4" id="KW-0274">FAD</keyword>
<dbReference type="CDD" id="cd00567">
    <property type="entry name" value="ACAD"/>
    <property type="match status" value="1"/>
</dbReference>
<feature type="domain" description="Acyl-CoA dehydrogenase/oxidase C-terminal" evidence="5">
    <location>
        <begin position="237"/>
        <end position="385"/>
    </location>
</feature>
<keyword evidence="3" id="KW-0285">Flavoprotein</keyword>
<dbReference type="SUPFAM" id="SSF47203">
    <property type="entry name" value="Acyl-CoA dehydrogenase C-terminal domain-like"/>
    <property type="match status" value="1"/>
</dbReference>
<comment type="cofactor">
    <cofactor evidence="1">
        <name>FAD</name>
        <dbReference type="ChEBI" id="CHEBI:57692"/>
    </cofactor>
</comment>
<accession>A0A2M7G815</accession>